<dbReference type="Pfam" id="PF02630">
    <property type="entry name" value="SCO1-SenC"/>
    <property type="match status" value="1"/>
</dbReference>
<evidence type="ECO:0000313" key="3">
    <source>
        <dbReference type="Proteomes" id="UP000663629"/>
    </source>
</evidence>
<name>A0ABX7JHC3_9RHOB</name>
<dbReference type="Gene3D" id="3.40.30.10">
    <property type="entry name" value="Glutaredoxin"/>
    <property type="match status" value="1"/>
</dbReference>
<dbReference type="InterPro" id="IPR036249">
    <property type="entry name" value="Thioredoxin-like_sf"/>
</dbReference>
<evidence type="ECO:0000313" key="2">
    <source>
        <dbReference type="EMBL" id="QRZ13109.1"/>
    </source>
</evidence>
<sequence>MFLMGKDRTVLILGSLAAMLVLVGGGLWLSRGEADPFAPCRVGGVQIGLDSLGASFELTDQNGRRVNDQEVLAGPTLLYFGYTYCPDVCPLDNARNAEAVAMLEERGMQVTPVFISVDPKRDTPEVLHDFTQAMHERMIGLTGTMAEIDAVSKAWRNYYKVNDQEDPENYLVDHMTNTYLVIPGTGTVELFGRDLSAQELSERAACFIDVASGTGV</sequence>
<protein>
    <submittedName>
        <fullName evidence="2">SCO family protein</fullName>
    </submittedName>
</protein>
<dbReference type="Proteomes" id="UP000663629">
    <property type="component" value="Chromosome 1"/>
</dbReference>
<reference evidence="2 3" key="1">
    <citation type="submission" date="2021-02" db="EMBL/GenBank/DDBJ databases">
        <title>Paracoccus methylovroum sp.nov., a new methanol and methylamine utilizing methylotrophic denitrifer.</title>
        <authorList>
            <person name="Timsy T."/>
            <person name="Behrendt U."/>
            <person name="Ulrich A."/>
            <person name="Spanner T."/>
            <person name="Foesel B.U."/>
            <person name="Horn M.A."/>
            <person name="Kolb S."/>
        </authorList>
    </citation>
    <scope>NUCLEOTIDE SEQUENCE [LARGE SCALE GENOMIC DNA]</scope>
    <source>
        <strain evidence="2 3">H4-D09</strain>
    </source>
</reference>
<organism evidence="2 3">
    <name type="scientific">Paracoccus methylovorus</name>
    <dbReference type="NCBI Taxonomy" id="2812658"/>
    <lineage>
        <taxon>Bacteria</taxon>
        <taxon>Pseudomonadati</taxon>
        <taxon>Pseudomonadota</taxon>
        <taxon>Alphaproteobacteria</taxon>
        <taxon>Rhodobacterales</taxon>
        <taxon>Paracoccaceae</taxon>
        <taxon>Paracoccus</taxon>
    </lineage>
</organism>
<gene>
    <name evidence="2" type="ORF">JWJ88_00155</name>
</gene>
<keyword evidence="3" id="KW-1185">Reference proteome</keyword>
<dbReference type="RefSeq" id="WP_205294104.1">
    <property type="nucleotide sequence ID" value="NZ_CP070368.1"/>
</dbReference>
<dbReference type="EMBL" id="CP070368">
    <property type="protein sequence ID" value="QRZ13109.1"/>
    <property type="molecule type" value="Genomic_DNA"/>
</dbReference>
<dbReference type="CDD" id="cd02968">
    <property type="entry name" value="SCO"/>
    <property type="match status" value="1"/>
</dbReference>
<evidence type="ECO:0000256" key="1">
    <source>
        <dbReference type="ARBA" id="ARBA00010996"/>
    </source>
</evidence>
<proteinExistence type="inferred from homology"/>
<dbReference type="PANTHER" id="PTHR12151:SF25">
    <property type="entry name" value="LINALOOL DEHYDRATASE_ISOMERASE DOMAIN-CONTAINING PROTEIN"/>
    <property type="match status" value="1"/>
</dbReference>
<dbReference type="SUPFAM" id="SSF52833">
    <property type="entry name" value="Thioredoxin-like"/>
    <property type="match status" value="1"/>
</dbReference>
<accession>A0ABX7JHC3</accession>
<dbReference type="PANTHER" id="PTHR12151">
    <property type="entry name" value="ELECTRON TRANSPORT PROTIN SCO1/SENC FAMILY MEMBER"/>
    <property type="match status" value="1"/>
</dbReference>
<dbReference type="InterPro" id="IPR003782">
    <property type="entry name" value="SCO1/SenC"/>
</dbReference>
<comment type="similarity">
    <text evidence="1">Belongs to the SCO1/2 family.</text>
</comment>